<dbReference type="InterPro" id="IPR027389">
    <property type="entry name" value="B_mannosylTrfase_Bre-3/Egh"/>
</dbReference>
<dbReference type="InterPro" id="IPR029044">
    <property type="entry name" value="Nucleotide-diphossugar_trans"/>
</dbReference>
<evidence type="ECO:0000313" key="4">
    <source>
        <dbReference type="Proteomes" id="UP000011632"/>
    </source>
</evidence>
<feature type="transmembrane region" description="Helical" evidence="1">
    <location>
        <begin position="274"/>
        <end position="296"/>
    </location>
</feature>
<keyword evidence="4" id="KW-1185">Reference proteome</keyword>
<dbReference type="EMBL" id="AOID01000066">
    <property type="protein sequence ID" value="ELY62813.1"/>
    <property type="molecule type" value="Genomic_DNA"/>
</dbReference>
<dbReference type="AlphaFoldDB" id="L9XQB9"/>
<evidence type="ECO:0000256" key="1">
    <source>
        <dbReference type="SAM" id="Phobius"/>
    </source>
</evidence>
<dbReference type="STRING" id="1227496.C489_21091"/>
<accession>L9XQB9</accession>
<reference evidence="3 4" key="1">
    <citation type="journal article" date="2014" name="PLoS Genet.">
        <title>Phylogenetically driven sequencing of extremely halophilic archaea reveals strategies for static and dynamic osmo-response.</title>
        <authorList>
            <person name="Becker E.A."/>
            <person name="Seitzer P.M."/>
            <person name="Tritt A."/>
            <person name="Larsen D."/>
            <person name="Krusor M."/>
            <person name="Yao A.I."/>
            <person name="Wu D."/>
            <person name="Madern D."/>
            <person name="Eisen J.A."/>
            <person name="Darling A.E."/>
            <person name="Facciotti M.T."/>
        </authorList>
    </citation>
    <scope>NUCLEOTIDE SEQUENCE [LARGE SCALE GENOMIC DNA]</scope>
    <source>
        <strain evidence="3 4">JCM 10478</strain>
    </source>
</reference>
<evidence type="ECO:0000259" key="2">
    <source>
        <dbReference type="Pfam" id="PF13632"/>
    </source>
</evidence>
<dbReference type="GO" id="GO:0005737">
    <property type="term" value="C:cytoplasm"/>
    <property type="evidence" value="ECO:0007669"/>
    <property type="project" value="TreeGrafter"/>
</dbReference>
<dbReference type="Pfam" id="PF13632">
    <property type="entry name" value="Glyco_trans_2_3"/>
    <property type="match status" value="1"/>
</dbReference>
<keyword evidence="1" id="KW-1133">Transmembrane helix</keyword>
<dbReference type="RefSeq" id="WP_006433322.1">
    <property type="nucleotide sequence ID" value="NZ_AOID01000066.1"/>
</dbReference>
<dbReference type="Proteomes" id="UP000011632">
    <property type="component" value="Unassembled WGS sequence"/>
</dbReference>
<keyword evidence="1" id="KW-0472">Membrane</keyword>
<sequence>MISTTSAILAVIWAIFLLYSASIVFWLLEVVILSWNQLVSDDELMYDHKDVQVRILTIEAEAVVQGTVNSIPEEVSDIRVIAERDIQIDGATVHVVPDGFVCEARHKGRALEWARRNVPCSREFILYLDEDTIVQQFKGLPDADVVQITEMPIFTGSWIAYLSETFRIGYQYEQRAFGRFKYPLYAWGGGIAIRKSVEDQITWNAETITEDTNFIWRAAEAGSLDFRVLNLKFRNQAPPTLRGMFRQRRRWFAGTQHSSDLLPRRYRLFLSFRMVAWALSPIIPVLSLLLFLFPQYVPQTSIYQVASALGFMMLFIITCVGVVVYARHERVTLLAVPLTPLLVVLNTAGALWGYVSPVQTFTVTEKVAPGTEKVSAETLEQTNPWLEEGDLENHDGKEILIPDGGIDDVMFGDE</sequence>
<dbReference type="PANTHER" id="PTHR16779">
    <property type="entry name" value="BETA-1,4-MANNOSYLTRANSFERASE EGH"/>
    <property type="match status" value="1"/>
</dbReference>
<protein>
    <recommendedName>
        <fullName evidence="2">Glycosyltransferase 2-like domain-containing protein</fullName>
    </recommendedName>
</protein>
<feature type="transmembrane region" description="Helical" evidence="1">
    <location>
        <begin position="333"/>
        <end position="355"/>
    </location>
</feature>
<keyword evidence="1" id="KW-0812">Transmembrane</keyword>
<dbReference type="PATRIC" id="fig|1227496.3.peg.4213"/>
<feature type="transmembrane region" description="Helical" evidence="1">
    <location>
        <begin position="302"/>
        <end position="326"/>
    </location>
</feature>
<feature type="domain" description="Glycosyltransferase 2-like" evidence="2">
    <location>
        <begin position="124"/>
        <end position="314"/>
    </location>
</feature>
<dbReference type="OrthoDB" id="55818at2157"/>
<dbReference type="InterPro" id="IPR001173">
    <property type="entry name" value="Glyco_trans_2-like"/>
</dbReference>
<evidence type="ECO:0000313" key="3">
    <source>
        <dbReference type="EMBL" id="ELY62813.1"/>
    </source>
</evidence>
<name>L9XQB9_9EURY</name>
<comment type="caution">
    <text evidence="3">The sequence shown here is derived from an EMBL/GenBank/DDBJ whole genome shotgun (WGS) entry which is preliminary data.</text>
</comment>
<organism evidence="3 4">
    <name type="scientific">Natrinema versiforme JCM 10478</name>
    <dbReference type="NCBI Taxonomy" id="1227496"/>
    <lineage>
        <taxon>Archaea</taxon>
        <taxon>Methanobacteriati</taxon>
        <taxon>Methanobacteriota</taxon>
        <taxon>Stenosarchaea group</taxon>
        <taxon>Halobacteria</taxon>
        <taxon>Halobacteriales</taxon>
        <taxon>Natrialbaceae</taxon>
        <taxon>Natrinema</taxon>
    </lineage>
</organism>
<gene>
    <name evidence="3" type="ORF">C489_21091</name>
</gene>
<proteinExistence type="predicted"/>
<dbReference type="PANTHER" id="PTHR16779:SF1">
    <property type="entry name" value="BETA-1,4-MANNOSYLTRANSFERASE EGH"/>
    <property type="match status" value="1"/>
</dbReference>
<feature type="transmembrane region" description="Helical" evidence="1">
    <location>
        <begin position="6"/>
        <end position="28"/>
    </location>
</feature>
<dbReference type="GO" id="GO:0019187">
    <property type="term" value="F:beta-1,4-mannosyltransferase activity"/>
    <property type="evidence" value="ECO:0007669"/>
    <property type="project" value="InterPro"/>
</dbReference>
<dbReference type="SUPFAM" id="SSF53448">
    <property type="entry name" value="Nucleotide-diphospho-sugar transferases"/>
    <property type="match status" value="1"/>
</dbReference>